<feature type="compositionally biased region" description="Polar residues" evidence="1">
    <location>
        <begin position="394"/>
        <end position="408"/>
    </location>
</feature>
<feature type="region of interest" description="Disordered" evidence="1">
    <location>
        <begin position="37"/>
        <end position="105"/>
    </location>
</feature>
<evidence type="ECO:0000259" key="2">
    <source>
        <dbReference type="Pfam" id="PF25597"/>
    </source>
</evidence>
<comment type="caution">
    <text evidence="3">The sequence shown here is derived from an EMBL/GenBank/DDBJ whole genome shotgun (WGS) entry which is preliminary data.</text>
</comment>
<feature type="non-terminal residue" evidence="3">
    <location>
        <position position="509"/>
    </location>
</feature>
<evidence type="ECO:0000313" key="3">
    <source>
        <dbReference type="EMBL" id="GEU55811.1"/>
    </source>
</evidence>
<dbReference type="Pfam" id="PF25597">
    <property type="entry name" value="SH3_retrovirus"/>
    <property type="match status" value="1"/>
</dbReference>
<feature type="compositionally biased region" description="Polar residues" evidence="1">
    <location>
        <begin position="71"/>
        <end position="80"/>
    </location>
</feature>
<gene>
    <name evidence="3" type="ORF">Tci_027789</name>
</gene>
<dbReference type="PANTHER" id="PTHR42648">
    <property type="entry name" value="TRANSPOSASE, PUTATIVE-RELATED"/>
    <property type="match status" value="1"/>
</dbReference>
<name>A0A6L2L1Q5_TANCI</name>
<sequence length="509" mass="55440">MNGPTGTPKPKVLASMMYTKRSKYIVLPRRAVWVPSTPLLKKKQVTPQEPQRTSPRFTQKPPIQHKKPTVPVNSFSQSKPATEARKPIPKRHSPNSNPFSSKSVQARKAAEYNRNLVLFNGNECLILSKDFPLPDPSMVILSIPRTHNLYTFSLEELALQAPITCLLAKASQDESNLWHRRLGHTKAVATACYVLNRVLVAKPHNKTPYELLTGDKPAIGYLKPFGCQVTILNTSDYLGKFDEKADEGYIVGYSILVKAYRVYNLVTCKIMETMNIKFLENLPSLEGTGQPWLFDIDYLTNSLNYARIRSTNLSAGNQGPSSNNASCQDSDSDSDDEQDVLIVQHSPTLVTIPVHDVPIHEEAAQFKSSSVSPASTPIASAGNTPPVSPRPSAGRSSKSIGKKLASSSKTPIPAGRFVFADKPIPAGRSVSADKPIPVGRPVATDKSILADRSISASKATNSADRHPSKLSSNAVSKRFPPASNTKNSDIHDGLKLFDCPSTGIFSSSS</sequence>
<dbReference type="AlphaFoldDB" id="A0A6L2L1Q5"/>
<feature type="region of interest" description="Disordered" evidence="1">
    <location>
        <begin position="454"/>
        <end position="509"/>
    </location>
</feature>
<dbReference type="PANTHER" id="PTHR42648:SF21">
    <property type="entry name" value="CYSTEINE-RICH RLK (RECEPTOR-LIKE PROTEIN KINASE) 8"/>
    <property type="match status" value="1"/>
</dbReference>
<accession>A0A6L2L1Q5</accession>
<feature type="compositionally biased region" description="Polar residues" evidence="1">
    <location>
        <begin position="45"/>
        <end position="57"/>
    </location>
</feature>
<feature type="compositionally biased region" description="Polar residues" evidence="1">
    <location>
        <begin position="366"/>
        <end position="385"/>
    </location>
</feature>
<protein>
    <submittedName>
        <fullName evidence="3">Retrovirus-related Pol polyprotein from transposon TNT 1-94</fullName>
    </submittedName>
</protein>
<feature type="region of interest" description="Disordered" evidence="1">
    <location>
        <begin position="312"/>
        <end position="337"/>
    </location>
</feature>
<organism evidence="3">
    <name type="scientific">Tanacetum cinerariifolium</name>
    <name type="common">Dalmatian daisy</name>
    <name type="synonym">Chrysanthemum cinerariifolium</name>
    <dbReference type="NCBI Taxonomy" id="118510"/>
    <lineage>
        <taxon>Eukaryota</taxon>
        <taxon>Viridiplantae</taxon>
        <taxon>Streptophyta</taxon>
        <taxon>Embryophyta</taxon>
        <taxon>Tracheophyta</taxon>
        <taxon>Spermatophyta</taxon>
        <taxon>Magnoliopsida</taxon>
        <taxon>eudicotyledons</taxon>
        <taxon>Gunneridae</taxon>
        <taxon>Pentapetalae</taxon>
        <taxon>asterids</taxon>
        <taxon>campanulids</taxon>
        <taxon>Asterales</taxon>
        <taxon>Asteraceae</taxon>
        <taxon>Asteroideae</taxon>
        <taxon>Anthemideae</taxon>
        <taxon>Anthemidinae</taxon>
        <taxon>Tanacetum</taxon>
    </lineage>
</organism>
<feature type="domain" description="Retroviral polymerase SH3-like" evidence="2">
    <location>
        <begin position="227"/>
        <end position="281"/>
    </location>
</feature>
<dbReference type="InterPro" id="IPR057670">
    <property type="entry name" value="SH3_retrovirus"/>
</dbReference>
<reference evidence="3" key="1">
    <citation type="journal article" date="2019" name="Sci. Rep.">
        <title>Draft genome of Tanacetum cinerariifolium, the natural source of mosquito coil.</title>
        <authorList>
            <person name="Yamashiro T."/>
            <person name="Shiraishi A."/>
            <person name="Satake H."/>
            <person name="Nakayama K."/>
        </authorList>
    </citation>
    <scope>NUCLEOTIDE SEQUENCE</scope>
</reference>
<dbReference type="InterPro" id="IPR039537">
    <property type="entry name" value="Retrotran_Ty1/copia-like"/>
</dbReference>
<proteinExistence type="predicted"/>
<evidence type="ECO:0000256" key="1">
    <source>
        <dbReference type="SAM" id="MobiDB-lite"/>
    </source>
</evidence>
<feature type="compositionally biased region" description="Polar residues" evidence="1">
    <location>
        <begin position="94"/>
        <end position="104"/>
    </location>
</feature>
<dbReference type="EMBL" id="BKCJ010003557">
    <property type="protein sequence ID" value="GEU55811.1"/>
    <property type="molecule type" value="Genomic_DNA"/>
</dbReference>
<feature type="region of interest" description="Disordered" evidence="1">
    <location>
        <begin position="365"/>
        <end position="408"/>
    </location>
</feature>